<organism evidence="1 2">
    <name type="scientific">Elysia crispata</name>
    <name type="common">lettuce slug</name>
    <dbReference type="NCBI Taxonomy" id="231223"/>
    <lineage>
        <taxon>Eukaryota</taxon>
        <taxon>Metazoa</taxon>
        <taxon>Spiralia</taxon>
        <taxon>Lophotrochozoa</taxon>
        <taxon>Mollusca</taxon>
        <taxon>Gastropoda</taxon>
        <taxon>Heterobranchia</taxon>
        <taxon>Euthyneura</taxon>
        <taxon>Panpulmonata</taxon>
        <taxon>Sacoglossa</taxon>
        <taxon>Placobranchoidea</taxon>
        <taxon>Plakobranchidae</taxon>
        <taxon>Elysia</taxon>
    </lineage>
</organism>
<name>A0AAE1CL45_9GAST</name>
<comment type="caution">
    <text evidence="1">The sequence shown here is derived from an EMBL/GenBank/DDBJ whole genome shotgun (WGS) entry which is preliminary data.</text>
</comment>
<dbReference type="AlphaFoldDB" id="A0AAE1CL45"/>
<evidence type="ECO:0000313" key="1">
    <source>
        <dbReference type="EMBL" id="KAK3705852.1"/>
    </source>
</evidence>
<reference evidence="1" key="1">
    <citation type="journal article" date="2023" name="G3 (Bethesda)">
        <title>A reference genome for the long-term kleptoplast-retaining sea slug Elysia crispata morphotype clarki.</title>
        <authorList>
            <person name="Eastman K.E."/>
            <person name="Pendleton A.L."/>
            <person name="Shaikh M.A."/>
            <person name="Suttiyut T."/>
            <person name="Ogas R."/>
            <person name="Tomko P."/>
            <person name="Gavelis G."/>
            <person name="Widhalm J.R."/>
            <person name="Wisecaver J.H."/>
        </authorList>
    </citation>
    <scope>NUCLEOTIDE SEQUENCE</scope>
    <source>
        <strain evidence="1">ECLA1</strain>
    </source>
</reference>
<evidence type="ECO:0000313" key="2">
    <source>
        <dbReference type="Proteomes" id="UP001283361"/>
    </source>
</evidence>
<protein>
    <submittedName>
        <fullName evidence="1">Uncharacterized protein</fullName>
    </submittedName>
</protein>
<gene>
    <name evidence="1" type="ORF">RRG08_058933</name>
</gene>
<accession>A0AAE1CL45</accession>
<sequence length="195" mass="21785">MYGPLVECTDPWNVDVTAGLQHPRRSDGEQAPAALPGIVPSPLVFLRPSSPLDCAVRRQSLHASALTHPFPGLLVLSEFSWFWIVSAPFYDGLSRFFLVKVTTPPNYGRVNSNTRATRFSDGPAQTWAVKWYSLTLILPPANTVHTFWLPFKHPHTNTNIPTILPRKLARILLAGRAPRRLCQANIWAPPNSLYP</sequence>
<dbReference type="EMBL" id="JAWDGP010007763">
    <property type="protein sequence ID" value="KAK3705852.1"/>
    <property type="molecule type" value="Genomic_DNA"/>
</dbReference>
<dbReference type="Proteomes" id="UP001283361">
    <property type="component" value="Unassembled WGS sequence"/>
</dbReference>
<keyword evidence="2" id="KW-1185">Reference proteome</keyword>
<proteinExistence type="predicted"/>